<organism evidence="5 7">
    <name type="scientific">Bursaphelenchus xylophilus</name>
    <name type="common">Pinewood nematode worm</name>
    <name type="synonym">Aphelenchoides xylophilus</name>
    <dbReference type="NCBI Taxonomy" id="6326"/>
    <lineage>
        <taxon>Eukaryota</taxon>
        <taxon>Metazoa</taxon>
        <taxon>Ecdysozoa</taxon>
        <taxon>Nematoda</taxon>
        <taxon>Chromadorea</taxon>
        <taxon>Rhabditida</taxon>
        <taxon>Tylenchina</taxon>
        <taxon>Tylenchomorpha</taxon>
        <taxon>Aphelenchoidea</taxon>
        <taxon>Aphelenchoididae</taxon>
        <taxon>Bursaphelenchus</taxon>
    </lineage>
</organism>
<accession>A0A1I7RTI9</accession>
<evidence type="ECO:0000256" key="2">
    <source>
        <dbReference type="SAM" id="Phobius"/>
    </source>
</evidence>
<evidence type="ECO:0000256" key="1">
    <source>
        <dbReference type="SAM" id="MobiDB-lite"/>
    </source>
</evidence>
<dbReference type="Proteomes" id="UP000659654">
    <property type="component" value="Unassembled WGS sequence"/>
</dbReference>
<protein>
    <submittedName>
        <fullName evidence="3">(pine wood nematode) hypothetical protein</fullName>
    </submittedName>
</protein>
<reference evidence="4" key="2">
    <citation type="submission" date="2020-08" db="EMBL/GenBank/DDBJ databases">
        <authorList>
            <person name="Kikuchi T."/>
        </authorList>
    </citation>
    <scope>NUCLEOTIDE SEQUENCE</scope>
    <source>
        <strain evidence="3">Ka4C1</strain>
    </source>
</reference>
<evidence type="ECO:0000313" key="7">
    <source>
        <dbReference type="WBParaSite" id="BXY_0404400.1"/>
    </source>
</evidence>
<feature type="compositionally biased region" description="Polar residues" evidence="1">
    <location>
        <begin position="182"/>
        <end position="208"/>
    </location>
</feature>
<evidence type="ECO:0000313" key="6">
    <source>
        <dbReference type="Proteomes" id="UP000659654"/>
    </source>
</evidence>
<evidence type="ECO:0000313" key="5">
    <source>
        <dbReference type="Proteomes" id="UP000095284"/>
    </source>
</evidence>
<dbReference type="EMBL" id="CAJFDI010000005">
    <property type="protein sequence ID" value="CAD5231252.1"/>
    <property type="molecule type" value="Genomic_DNA"/>
</dbReference>
<feature type="region of interest" description="Disordered" evidence="1">
    <location>
        <begin position="45"/>
        <end position="136"/>
    </location>
</feature>
<reference evidence="7" key="1">
    <citation type="submission" date="2016-11" db="UniProtKB">
        <authorList>
            <consortium name="WormBaseParasite"/>
        </authorList>
    </citation>
    <scope>IDENTIFICATION</scope>
</reference>
<name>A0A1I7RTI9_BURXY</name>
<feature type="compositionally biased region" description="Basic and acidic residues" evidence="1">
    <location>
        <begin position="69"/>
        <end position="116"/>
    </location>
</feature>
<dbReference type="WBParaSite" id="BXY_0404400.1">
    <property type="protein sequence ID" value="BXY_0404400.1"/>
    <property type="gene ID" value="BXY_0404400"/>
</dbReference>
<sequence length="208" mass="22058">MSAALHTTVETGLVFLGIYVCFSIGLLGTFLFQCGVRKSSIKGSQQLEVRKTSSATASASQSKGTPTADSKDKGQTHELQGKNGKESGAKGGELGKNETKNKDGKLELGKKDRPIDPEVMEEQAEQGSDFEAKGEQTSILTLGRKNSTSNSCKTIDNLDSLEKIDCTQTSVPVSGLSKKTKGSITPNRTRGSTSRTKGSKPSTPNLNK</sequence>
<keyword evidence="2" id="KW-0812">Transmembrane</keyword>
<dbReference type="EMBL" id="CAJFCV020000005">
    <property type="protein sequence ID" value="CAG9122407.1"/>
    <property type="molecule type" value="Genomic_DNA"/>
</dbReference>
<keyword evidence="6" id="KW-1185">Reference proteome</keyword>
<feature type="compositionally biased region" description="Low complexity" evidence="1">
    <location>
        <begin position="52"/>
        <end position="62"/>
    </location>
</feature>
<keyword evidence="2" id="KW-0472">Membrane</keyword>
<dbReference type="SMR" id="A0A1I7RTI9"/>
<gene>
    <name evidence="3" type="ORF">BXYJ_LOCUS11388</name>
</gene>
<proteinExistence type="predicted"/>
<dbReference type="Proteomes" id="UP000582659">
    <property type="component" value="Unassembled WGS sequence"/>
</dbReference>
<evidence type="ECO:0000313" key="3">
    <source>
        <dbReference type="EMBL" id="CAD5231252.1"/>
    </source>
</evidence>
<feature type="transmembrane region" description="Helical" evidence="2">
    <location>
        <begin position="12"/>
        <end position="32"/>
    </location>
</feature>
<keyword evidence="2" id="KW-1133">Transmembrane helix</keyword>
<dbReference type="Proteomes" id="UP000095284">
    <property type="component" value="Unplaced"/>
</dbReference>
<dbReference type="AlphaFoldDB" id="A0A1I7RTI9"/>
<evidence type="ECO:0000313" key="4">
    <source>
        <dbReference type="EMBL" id="CAG9122407.1"/>
    </source>
</evidence>
<feature type="region of interest" description="Disordered" evidence="1">
    <location>
        <begin position="171"/>
        <end position="208"/>
    </location>
</feature>